<protein>
    <submittedName>
        <fullName evidence="2">Uncharacterized protein</fullName>
    </submittedName>
</protein>
<organism evidence="2 3">
    <name type="scientific">Carnegiea gigantea</name>
    <dbReference type="NCBI Taxonomy" id="171969"/>
    <lineage>
        <taxon>Eukaryota</taxon>
        <taxon>Viridiplantae</taxon>
        <taxon>Streptophyta</taxon>
        <taxon>Embryophyta</taxon>
        <taxon>Tracheophyta</taxon>
        <taxon>Spermatophyta</taxon>
        <taxon>Magnoliopsida</taxon>
        <taxon>eudicotyledons</taxon>
        <taxon>Gunneridae</taxon>
        <taxon>Pentapetalae</taxon>
        <taxon>Caryophyllales</taxon>
        <taxon>Cactineae</taxon>
        <taxon>Cactaceae</taxon>
        <taxon>Cactoideae</taxon>
        <taxon>Echinocereeae</taxon>
        <taxon>Carnegiea</taxon>
    </lineage>
</organism>
<reference evidence="2" key="1">
    <citation type="submission" date="2022-04" db="EMBL/GenBank/DDBJ databases">
        <title>Carnegiea gigantea Genome sequencing and assembly v2.</title>
        <authorList>
            <person name="Copetti D."/>
            <person name="Sanderson M.J."/>
            <person name="Burquez A."/>
            <person name="Wojciechowski M.F."/>
        </authorList>
    </citation>
    <scope>NUCLEOTIDE SEQUENCE</scope>
    <source>
        <strain evidence="2">SGP5-SGP5p</strain>
        <tissue evidence="2">Aerial part</tissue>
    </source>
</reference>
<dbReference type="Pfam" id="PF03087">
    <property type="entry name" value="BPS1"/>
    <property type="match status" value="2"/>
</dbReference>
<keyword evidence="1" id="KW-0175">Coiled coil</keyword>
<dbReference type="Proteomes" id="UP001153076">
    <property type="component" value="Unassembled WGS sequence"/>
</dbReference>
<dbReference type="OrthoDB" id="1701699at2759"/>
<dbReference type="GO" id="GO:0048367">
    <property type="term" value="P:shoot system development"/>
    <property type="evidence" value="ECO:0007669"/>
    <property type="project" value="InterPro"/>
</dbReference>
<dbReference type="PANTHER" id="PTHR33070:SF120">
    <property type="entry name" value="EXPRESSED PROTEIN"/>
    <property type="match status" value="1"/>
</dbReference>
<accession>A0A9Q1GJL4</accession>
<comment type="caution">
    <text evidence="2">The sequence shown here is derived from an EMBL/GenBank/DDBJ whole genome shotgun (WGS) entry which is preliminary data.</text>
</comment>
<dbReference type="AlphaFoldDB" id="A0A9Q1GJL4"/>
<dbReference type="InterPro" id="IPR004320">
    <property type="entry name" value="BPS1_pln"/>
</dbReference>
<evidence type="ECO:0000313" key="2">
    <source>
        <dbReference type="EMBL" id="KAJ8422332.1"/>
    </source>
</evidence>
<gene>
    <name evidence="2" type="ORF">Cgig2_011169</name>
</gene>
<dbReference type="EMBL" id="JAKOGI010002294">
    <property type="protein sequence ID" value="KAJ8422332.1"/>
    <property type="molecule type" value="Genomic_DNA"/>
</dbReference>
<sequence length="293" mass="32730">MKTNDLISLSHNKKAFCKGDFEEVLEGSLTFLDASCSAMDVVSQMKEAMLGLQSSLRRHNIDEGIYAYFASGKKIGKIVSKRLANLKKADKKNACLENDVFAIKTLKEAESVSLLTMKSALSFVIRKKALSHTHCWSMVAKLVNPKHTFGEVEAVGEVSEVEEVNHTLCSLSGKQLDVHPKAFLKQLEALEIVIHQLEDGLDLSFLGKGDKLLIEPVMFERQEEAGEVRKIEQALLALEAKKSMMDIIMGVEMKALLKQLEISEMIIHQLEDRLALVSRCLVKTRVSLLNVLY</sequence>
<feature type="coiled-coil region" evidence="1">
    <location>
        <begin position="221"/>
        <end position="273"/>
    </location>
</feature>
<evidence type="ECO:0000313" key="3">
    <source>
        <dbReference type="Proteomes" id="UP001153076"/>
    </source>
</evidence>
<proteinExistence type="predicted"/>
<evidence type="ECO:0000256" key="1">
    <source>
        <dbReference type="SAM" id="Coils"/>
    </source>
</evidence>
<dbReference type="GO" id="GO:0048364">
    <property type="term" value="P:root development"/>
    <property type="evidence" value="ECO:0007669"/>
    <property type="project" value="InterPro"/>
</dbReference>
<name>A0A9Q1GJL4_9CARY</name>
<keyword evidence="3" id="KW-1185">Reference proteome</keyword>
<dbReference type="PANTHER" id="PTHR33070">
    <property type="entry name" value="OS06G0725500 PROTEIN"/>
    <property type="match status" value="1"/>
</dbReference>